<dbReference type="AlphaFoldDB" id="A0A423VCR1"/>
<organism evidence="4 5">
    <name type="scientific">Cytospora chrysosperma</name>
    <name type="common">Cytospora canker fungus</name>
    <name type="synonym">Sphaeria chrysosperma</name>
    <dbReference type="NCBI Taxonomy" id="252740"/>
    <lineage>
        <taxon>Eukaryota</taxon>
        <taxon>Fungi</taxon>
        <taxon>Dikarya</taxon>
        <taxon>Ascomycota</taxon>
        <taxon>Pezizomycotina</taxon>
        <taxon>Sordariomycetes</taxon>
        <taxon>Sordariomycetidae</taxon>
        <taxon>Diaporthales</taxon>
        <taxon>Cytosporaceae</taxon>
        <taxon>Cytospora</taxon>
    </lineage>
</organism>
<feature type="compositionally biased region" description="Basic and acidic residues" evidence="2">
    <location>
        <begin position="181"/>
        <end position="196"/>
    </location>
</feature>
<dbReference type="InterPro" id="IPR013863">
    <property type="entry name" value="VID27_C"/>
</dbReference>
<dbReference type="OrthoDB" id="5424410at2759"/>
<dbReference type="Pfam" id="PF08553">
    <property type="entry name" value="VID27"/>
    <property type="match status" value="1"/>
</dbReference>
<dbReference type="Proteomes" id="UP000284375">
    <property type="component" value="Unassembled WGS sequence"/>
</dbReference>
<accession>A0A423VCR1</accession>
<feature type="region of interest" description="Disordered" evidence="2">
    <location>
        <begin position="118"/>
        <end position="265"/>
    </location>
</feature>
<evidence type="ECO:0000313" key="4">
    <source>
        <dbReference type="EMBL" id="ROV88703.1"/>
    </source>
</evidence>
<feature type="compositionally biased region" description="Low complexity" evidence="2">
    <location>
        <begin position="137"/>
        <end position="151"/>
    </location>
</feature>
<feature type="compositionally biased region" description="Polar residues" evidence="2">
    <location>
        <begin position="165"/>
        <end position="176"/>
    </location>
</feature>
<evidence type="ECO:0000313" key="5">
    <source>
        <dbReference type="Proteomes" id="UP000284375"/>
    </source>
</evidence>
<name>A0A423VCR1_CYTCH</name>
<comment type="subunit">
    <text evidence="1">Component of the NuA4 histone acetyltransferase complex.</text>
</comment>
<proteinExistence type="predicted"/>
<reference evidence="4 5" key="1">
    <citation type="submission" date="2015-09" db="EMBL/GenBank/DDBJ databases">
        <title>Host preference determinants of Valsa canker pathogens revealed by comparative genomics.</title>
        <authorList>
            <person name="Yin Z."/>
            <person name="Huang L."/>
        </authorList>
    </citation>
    <scope>NUCLEOTIDE SEQUENCE [LARGE SCALE GENOMIC DNA]</scope>
    <source>
        <strain evidence="4 5">YSFL</strain>
    </source>
</reference>
<evidence type="ECO:0000259" key="3">
    <source>
        <dbReference type="Pfam" id="PF08553"/>
    </source>
</evidence>
<keyword evidence="5" id="KW-1185">Reference proteome</keyword>
<gene>
    <name evidence="4" type="ORF">VSDG_09496</name>
</gene>
<evidence type="ECO:0000256" key="1">
    <source>
        <dbReference type="ARBA" id="ARBA00011353"/>
    </source>
</evidence>
<dbReference type="EMBL" id="LJZO01000064">
    <property type="protein sequence ID" value="ROV88703.1"/>
    <property type="molecule type" value="Genomic_DNA"/>
</dbReference>
<evidence type="ECO:0000256" key="2">
    <source>
        <dbReference type="SAM" id="MobiDB-lite"/>
    </source>
</evidence>
<dbReference type="SUPFAM" id="SSF54160">
    <property type="entry name" value="Chromo domain-like"/>
    <property type="match status" value="1"/>
</dbReference>
<sequence>MAQWPKEVVLWRRSGHVEARTAQITEPKAQSLERVLGGKKVPYLIKRSVDTVKADDVRLGSDPNFIHELPNEVNMLQKVKFERPTRESISCSGPNLAGKMSAADSAATMSLHGSLTKDLSRMAKPSQTAGEEHANGSSSSAVPAPAALPQSPTQPETKRKHTDTDNGPNTSTSSQQKRAKVKDAMETGETTLDHADAQSPADGTPNGTSSAPGVDSSAYVAESPATPNATTPTAASSDAATPIAADASKADAHTDNEEEQEVQTEPSVLAVRRAADWAKDKPQYQVAVKWEGYADPTWHRLETLDNDRLVLELLFSEQVTEQPGMVKTRVCAAQPDDEEEGAKATGV</sequence>
<feature type="compositionally biased region" description="Low complexity" evidence="2">
    <location>
        <begin position="221"/>
        <end position="247"/>
    </location>
</feature>
<feature type="domain" description="Vacuolar import/degradation Vid27 C-terminal" evidence="3">
    <location>
        <begin position="31"/>
        <end position="90"/>
    </location>
</feature>
<comment type="caution">
    <text evidence="4">The sequence shown here is derived from an EMBL/GenBank/DDBJ whole genome shotgun (WGS) entry which is preliminary data.</text>
</comment>
<dbReference type="InterPro" id="IPR016197">
    <property type="entry name" value="Chromo-like_dom_sf"/>
</dbReference>
<protein>
    <recommendedName>
        <fullName evidence="3">Vacuolar import/degradation Vid27 C-terminal domain-containing protein</fullName>
    </recommendedName>
</protein>